<evidence type="ECO:0000313" key="2">
    <source>
        <dbReference type="Proteomes" id="UP000238348"/>
    </source>
</evidence>
<accession>A0A2L0EKL9</accession>
<dbReference type="Proteomes" id="UP000238348">
    <property type="component" value="Chromosome"/>
</dbReference>
<dbReference type="EMBL" id="CP012673">
    <property type="protein sequence ID" value="AUX39843.1"/>
    <property type="molecule type" value="Genomic_DNA"/>
</dbReference>
<name>A0A2L0EKL9_SORCE</name>
<gene>
    <name evidence="1" type="ORF">SOCE26_012380</name>
</gene>
<reference evidence="1 2" key="1">
    <citation type="submission" date="2015-09" db="EMBL/GenBank/DDBJ databases">
        <title>Sorangium comparison.</title>
        <authorList>
            <person name="Zaburannyi N."/>
            <person name="Bunk B."/>
            <person name="Overmann J."/>
            <person name="Mueller R."/>
        </authorList>
    </citation>
    <scope>NUCLEOTIDE SEQUENCE [LARGE SCALE GENOMIC DNA]</scope>
    <source>
        <strain evidence="1 2">So ce26</strain>
    </source>
</reference>
<dbReference type="AlphaFoldDB" id="A0A2L0EKL9"/>
<protein>
    <submittedName>
        <fullName evidence="1">Uncharacterized protein</fullName>
    </submittedName>
</protein>
<sequence length="37" mass="4015">MREAGPELIGPALMAFTSRARGPRPAPACHPVSQRVW</sequence>
<proteinExistence type="predicted"/>
<organism evidence="1 2">
    <name type="scientific">Sorangium cellulosum</name>
    <name type="common">Polyangium cellulosum</name>
    <dbReference type="NCBI Taxonomy" id="56"/>
    <lineage>
        <taxon>Bacteria</taxon>
        <taxon>Pseudomonadati</taxon>
        <taxon>Myxococcota</taxon>
        <taxon>Polyangia</taxon>
        <taxon>Polyangiales</taxon>
        <taxon>Polyangiaceae</taxon>
        <taxon>Sorangium</taxon>
    </lineage>
</organism>
<evidence type="ECO:0000313" key="1">
    <source>
        <dbReference type="EMBL" id="AUX39843.1"/>
    </source>
</evidence>